<evidence type="ECO:0000313" key="2">
    <source>
        <dbReference type="Proteomes" id="UP001596023"/>
    </source>
</evidence>
<dbReference type="RefSeq" id="WP_379999182.1">
    <property type="nucleotide sequence ID" value="NZ_JBHSGN010000115.1"/>
</dbReference>
<dbReference type="EMBL" id="JBHSGN010000115">
    <property type="protein sequence ID" value="MFC4675706.1"/>
    <property type="molecule type" value="Genomic_DNA"/>
</dbReference>
<name>A0ABV9L1N0_9BACT</name>
<organism evidence="1 2">
    <name type="scientific">Dysgonomonas termitidis</name>
    <dbReference type="NCBI Taxonomy" id="1516126"/>
    <lineage>
        <taxon>Bacteria</taxon>
        <taxon>Pseudomonadati</taxon>
        <taxon>Bacteroidota</taxon>
        <taxon>Bacteroidia</taxon>
        <taxon>Bacteroidales</taxon>
        <taxon>Dysgonomonadaceae</taxon>
        <taxon>Dysgonomonas</taxon>
    </lineage>
</organism>
<reference evidence="2" key="1">
    <citation type="journal article" date="2019" name="Int. J. Syst. Evol. Microbiol.">
        <title>The Global Catalogue of Microorganisms (GCM) 10K type strain sequencing project: providing services to taxonomists for standard genome sequencing and annotation.</title>
        <authorList>
            <consortium name="The Broad Institute Genomics Platform"/>
            <consortium name="The Broad Institute Genome Sequencing Center for Infectious Disease"/>
            <person name="Wu L."/>
            <person name="Ma J."/>
        </authorList>
    </citation>
    <scope>NUCLEOTIDE SEQUENCE [LARGE SCALE GENOMIC DNA]</scope>
    <source>
        <strain evidence="2">CCUG 66188</strain>
    </source>
</reference>
<comment type="caution">
    <text evidence="1">The sequence shown here is derived from an EMBL/GenBank/DDBJ whole genome shotgun (WGS) entry which is preliminary data.</text>
</comment>
<keyword evidence="2" id="KW-1185">Reference proteome</keyword>
<sequence length="90" mass="10456">MNYKRLLKKITHKDYMGGVFPYYGYRVNVTSGTECMDVHIEDGKRTLAEFDFTFEIPRSVAFHNMGKRTSDSILGNLNTLYKANIPVYHE</sequence>
<protein>
    <submittedName>
        <fullName evidence="1">Uncharacterized protein</fullName>
    </submittedName>
</protein>
<proteinExistence type="predicted"/>
<accession>A0ABV9L1N0</accession>
<evidence type="ECO:0000313" key="1">
    <source>
        <dbReference type="EMBL" id="MFC4675706.1"/>
    </source>
</evidence>
<dbReference type="Proteomes" id="UP001596023">
    <property type="component" value="Unassembled WGS sequence"/>
</dbReference>
<gene>
    <name evidence="1" type="ORF">ACFO6W_18620</name>
</gene>